<proteinExistence type="predicted"/>
<evidence type="ECO:0000256" key="1">
    <source>
        <dbReference type="SAM" id="MobiDB-lite"/>
    </source>
</evidence>
<keyword evidence="2" id="KW-0687">Ribonucleoprotein</keyword>
<name>A0A167W9S9_9HYPO</name>
<comment type="caution">
    <text evidence="2">The sequence shown here is derived from an EMBL/GenBank/DDBJ whole genome shotgun (WGS) entry which is preliminary data.</text>
</comment>
<dbReference type="Proteomes" id="UP000076874">
    <property type="component" value="Unassembled WGS sequence"/>
</dbReference>
<dbReference type="OrthoDB" id="10052321at2759"/>
<dbReference type="GO" id="GO:0005763">
    <property type="term" value="C:mitochondrial small ribosomal subunit"/>
    <property type="evidence" value="ECO:0007669"/>
    <property type="project" value="TreeGrafter"/>
</dbReference>
<reference evidence="2 3" key="1">
    <citation type="journal article" date="2016" name="Genome Biol. Evol.">
        <title>Divergent and convergent evolution of fungal pathogenicity.</title>
        <authorList>
            <person name="Shang Y."/>
            <person name="Xiao G."/>
            <person name="Zheng P."/>
            <person name="Cen K."/>
            <person name="Zhan S."/>
            <person name="Wang C."/>
        </authorList>
    </citation>
    <scope>NUCLEOTIDE SEQUENCE [LARGE SCALE GENOMIC DNA]</scope>
    <source>
        <strain evidence="2 3">RCEF 264</strain>
    </source>
</reference>
<feature type="region of interest" description="Disordered" evidence="1">
    <location>
        <begin position="157"/>
        <end position="177"/>
    </location>
</feature>
<dbReference type="GO" id="GO:0003735">
    <property type="term" value="F:structural constituent of ribosome"/>
    <property type="evidence" value="ECO:0007669"/>
    <property type="project" value="TreeGrafter"/>
</dbReference>
<evidence type="ECO:0000313" key="3">
    <source>
        <dbReference type="Proteomes" id="UP000076874"/>
    </source>
</evidence>
<dbReference type="GO" id="GO:0032543">
    <property type="term" value="P:mitochondrial translation"/>
    <property type="evidence" value="ECO:0007669"/>
    <property type="project" value="TreeGrafter"/>
</dbReference>
<keyword evidence="3" id="KW-1185">Reference proteome</keyword>
<dbReference type="EMBL" id="AZHD01000005">
    <property type="protein sequence ID" value="OAA63511.1"/>
    <property type="molecule type" value="Genomic_DNA"/>
</dbReference>
<feature type="region of interest" description="Disordered" evidence="1">
    <location>
        <begin position="68"/>
        <end position="97"/>
    </location>
</feature>
<evidence type="ECO:0000313" key="2">
    <source>
        <dbReference type="EMBL" id="OAA63511.1"/>
    </source>
</evidence>
<gene>
    <name evidence="2" type="ORF">SPI_03674</name>
</gene>
<dbReference type="STRING" id="1081102.A0A167W9S9"/>
<dbReference type="PANTHER" id="PTHR28158:SF1">
    <property type="entry name" value="SMALL RIBOSOMAL SUBUNIT PROTEIN MS45"/>
    <property type="match status" value="1"/>
</dbReference>
<keyword evidence="2" id="KW-0689">Ribosomal protein</keyword>
<dbReference type="InterPro" id="IPR021036">
    <property type="entry name" value="Ribosomal_mS45"/>
</dbReference>
<dbReference type="AlphaFoldDB" id="A0A167W9S9"/>
<dbReference type="PANTHER" id="PTHR28158">
    <property type="entry name" value="37S RIBOSOMAL PROTEIN S35, MITOCHONDRIAL"/>
    <property type="match status" value="1"/>
</dbReference>
<organism evidence="2 3">
    <name type="scientific">Niveomyces insectorum RCEF 264</name>
    <dbReference type="NCBI Taxonomy" id="1081102"/>
    <lineage>
        <taxon>Eukaryota</taxon>
        <taxon>Fungi</taxon>
        <taxon>Dikarya</taxon>
        <taxon>Ascomycota</taxon>
        <taxon>Pezizomycotina</taxon>
        <taxon>Sordariomycetes</taxon>
        <taxon>Hypocreomycetidae</taxon>
        <taxon>Hypocreales</taxon>
        <taxon>Cordycipitaceae</taxon>
        <taxon>Niveomyces</taxon>
    </lineage>
</organism>
<dbReference type="Pfam" id="PF12298">
    <property type="entry name" value="Bot1p"/>
    <property type="match status" value="1"/>
</dbReference>
<accession>A0A167W9S9</accession>
<protein>
    <submittedName>
        <fullName evidence="2">Ribosomal protein S35, mitochondrial</fullName>
    </submittedName>
</protein>
<sequence length="414" mass="45675">MPSAAATRTALSGAPVSRTGMASLVSSFGALHLHNASRSQAAAAAASAAAASSAVSCRCHRRFYHSQRLPPASRSSRASSSSAYSSASSSSFSSSPLRRPFLPSGSSSSSVPQSAVAFFSTTAARPSLKSRRLMREWYDIGLGNFWKPRKALKRDDPNWNQEDFSPRPTRRPFPYNKQFSSTPVLSERLREQVWDKVTNEGESIKAVAAEYSIDMRRVAAVVRLKQIEKAWMAEGKPLAKPYAQAVLSMLPQTDLTRGGKAGPHEPINEIHVHRYTQQQLFVPVSESRHFTREDAAHAFHPTLLPADKRMPIPELVALERDVTKTHTRREATEVFRTRVAAEQAALAARDKAAADAEAARTQRVATERFEFRIRDIDAEDVGKDGRSPRAVGWRYGVPFHDRKRGQVKIPTSVG</sequence>